<keyword evidence="6" id="KW-0472">Membrane</keyword>
<keyword evidence="3" id="KW-0560">Oxidoreductase</keyword>
<evidence type="ECO:0000256" key="1">
    <source>
        <dbReference type="ARBA" id="ARBA00005791"/>
    </source>
</evidence>
<dbReference type="CDD" id="cd02972">
    <property type="entry name" value="DsbA_family"/>
    <property type="match status" value="1"/>
</dbReference>
<protein>
    <submittedName>
        <fullName evidence="8">Thioredoxin domain-containing protein</fullName>
    </submittedName>
</protein>
<evidence type="ECO:0000256" key="6">
    <source>
        <dbReference type="SAM" id="Phobius"/>
    </source>
</evidence>
<evidence type="ECO:0000256" key="3">
    <source>
        <dbReference type="ARBA" id="ARBA00023002"/>
    </source>
</evidence>
<gene>
    <name evidence="8" type="ORF">IGS67_01275</name>
</gene>
<dbReference type="PANTHER" id="PTHR13887:SF14">
    <property type="entry name" value="DISULFIDE BOND FORMATION PROTEIN D"/>
    <property type="match status" value="1"/>
</dbReference>
<keyword evidence="2" id="KW-0732">Signal</keyword>
<keyword evidence="5" id="KW-0676">Redox-active center</keyword>
<comment type="similarity">
    <text evidence="1">Belongs to the thioredoxin family. DsbA subfamily.</text>
</comment>
<evidence type="ECO:0000256" key="5">
    <source>
        <dbReference type="ARBA" id="ARBA00023284"/>
    </source>
</evidence>
<keyword evidence="4" id="KW-1015">Disulfide bond</keyword>
<dbReference type="Pfam" id="PF13462">
    <property type="entry name" value="Thioredoxin_4"/>
    <property type="match status" value="1"/>
</dbReference>
<dbReference type="InterPro" id="IPR036249">
    <property type="entry name" value="Thioredoxin-like_sf"/>
</dbReference>
<evidence type="ECO:0000313" key="9">
    <source>
        <dbReference type="Proteomes" id="UP000642107"/>
    </source>
</evidence>
<dbReference type="RefSeq" id="WP_192277047.1">
    <property type="nucleotide sequence ID" value="NZ_JACZDF010000001.1"/>
</dbReference>
<reference evidence="8 9" key="1">
    <citation type="submission" date="2020-09" db="EMBL/GenBank/DDBJ databases">
        <title>Flavimobilis rhizosphaerae sp. nov., isolated from rhizosphere soil of Spartina alterniflora.</title>
        <authorList>
            <person name="Hanqin C."/>
        </authorList>
    </citation>
    <scope>NUCLEOTIDE SEQUENCE [LARGE SCALE GENOMIC DNA]</scope>
    <source>
        <strain evidence="8 9">GY 10621</strain>
    </source>
</reference>
<dbReference type="Gene3D" id="3.40.30.10">
    <property type="entry name" value="Glutaredoxin"/>
    <property type="match status" value="1"/>
</dbReference>
<dbReference type="Proteomes" id="UP000642107">
    <property type="component" value="Unassembled WGS sequence"/>
</dbReference>
<keyword evidence="6" id="KW-0812">Transmembrane</keyword>
<dbReference type="SUPFAM" id="SSF52833">
    <property type="entry name" value="Thioredoxin-like"/>
    <property type="match status" value="1"/>
</dbReference>
<keyword evidence="6" id="KW-1133">Transmembrane helix</keyword>
<dbReference type="PANTHER" id="PTHR13887">
    <property type="entry name" value="GLUTATHIONE S-TRANSFERASE KAPPA"/>
    <property type="match status" value="1"/>
</dbReference>
<dbReference type="InterPro" id="IPR012336">
    <property type="entry name" value="Thioredoxin-like_fold"/>
</dbReference>
<accession>A0ABR9DMJ2</accession>
<organism evidence="8 9">
    <name type="scientific">Flavimobilis rhizosphaerae</name>
    <dbReference type="NCBI Taxonomy" id="2775421"/>
    <lineage>
        <taxon>Bacteria</taxon>
        <taxon>Bacillati</taxon>
        <taxon>Actinomycetota</taxon>
        <taxon>Actinomycetes</taxon>
        <taxon>Micrococcales</taxon>
        <taxon>Jonesiaceae</taxon>
        <taxon>Flavimobilis</taxon>
    </lineage>
</organism>
<comment type="caution">
    <text evidence="8">The sequence shown here is derived from an EMBL/GenBank/DDBJ whole genome shotgun (WGS) entry which is preliminary data.</text>
</comment>
<feature type="transmembrane region" description="Helical" evidence="6">
    <location>
        <begin position="35"/>
        <end position="57"/>
    </location>
</feature>
<evidence type="ECO:0000313" key="8">
    <source>
        <dbReference type="EMBL" id="MBD9698129.1"/>
    </source>
</evidence>
<evidence type="ECO:0000256" key="2">
    <source>
        <dbReference type="ARBA" id="ARBA00022729"/>
    </source>
</evidence>
<dbReference type="EMBL" id="JACZDF010000001">
    <property type="protein sequence ID" value="MBD9698129.1"/>
    <property type="molecule type" value="Genomic_DNA"/>
</dbReference>
<keyword evidence="9" id="KW-1185">Reference proteome</keyword>
<name>A0ABR9DMJ2_9MICO</name>
<proteinExistence type="inferred from homology"/>
<evidence type="ECO:0000259" key="7">
    <source>
        <dbReference type="Pfam" id="PF13462"/>
    </source>
</evidence>
<evidence type="ECO:0000256" key="4">
    <source>
        <dbReference type="ARBA" id="ARBA00023157"/>
    </source>
</evidence>
<feature type="domain" description="Thioredoxin-like fold" evidence="7">
    <location>
        <begin position="94"/>
        <end position="271"/>
    </location>
</feature>
<sequence>MSSKKSAPAQSRDAARNLAATMRAEQAAREKRVKIITISAFGVAVAALVAAIIWAVIASRPAELPEPAPLATPSVAAESGGISLGKDGVAGTANEGAPVVDVYLDYMCPWCGVFEETNSALLTELREAGDITLVVHPVTILDRLSSGTAFSTRSAAAAVYVAEKAPEHFDAFNTAMFAKQPEENSKGLTDREIADIAKSVGVPADVVDGIANLDSYKQFARWVGSQTEKASADTKLHTQDGIFSTPTIVVGGTKFEGDWRNEQQFRAAIDAAKQG</sequence>